<dbReference type="AlphaFoldDB" id="A0AAV2Q6P5"/>
<sequence length="217" mass="24773">SDYHHNKYEASPIRRLKTFSVNDKSRNAWDDNSIPYKIRNELSNSVKDKFEPQRIVGNRDLSSSSRISQSSFQTLNASDKNSMPSSRTRLYNSSFNDKFGGSLSNLHENPRHQTTSSRFMKEIKRRRVSSLSDLSQKENSSPYKPSLNPENRYGSPKFSLYKDVPEKRYGSYNFSEVAHTRIGNGICNPLGDLDGSGDSTESLLEEADKIMHYSLRS</sequence>
<feature type="region of interest" description="Disordered" evidence="1">
    <location>
        <begin position="56"/>
        <end position="154"/>
    </location>
</feature>
<feature type="non-terminal residue" evidence="2">
    <location>
        <position position="1"/>
    </location>
</feature>
<evidence type="ECO:0000256" key="1">
    <source>
        <dbReference type="SAM" id="MobiDB-lite"/>
    </source>
</evidence>
<feature type="compositionally biased region" description="Polar residues" evidence="1">
    <location>
        <begin position="72"/>
        <end position="118"/>
    </location>
</feature>
<gene>
    <name evidence="2" type="ORF">MNOR_LOCUS8797</name>
</gene>
<evidence type="ECO:0000313" key="3">
    <source>
        <dbReference type="Proteomes" id="UP001497623"/>
    </source>
</evidence>
<dbReference type="Proteomes" id="UP001497623">
    <property type="component" value="Unassembled WGS sequence"/>
</dbReference>
<evidence type="ECO:0000313" key="2">
    <source>
        <dbReference type="EMBL" id="CAL4072296.1"/>
    </source>
</evidence>
<feature type="compositionally biased region" description="Low complexity" evidence="1">
    <location>
        <begin position="62"/>
        <end position="71"/>
    </location>
</feature>
<keyword evidence="3" id="KW-1185">Reference proteome</keyword>
<protein>
    <submittedName>
        <fullName evidence="2">Uncharacterized protein</fullName>
    </submittedName>
</protein>
<proteinExistence type="predicted"/>
<accession>A0AAV2Q6P5</accession>
<organism evidence="2 3">
    <name type="scientific">Meganyctiphanes norvegica</name>
    <name type="common">Northern krill</name>
    <name type="synonym">Thysanopoda norvegica</name>
    <dbReference type="NCBI Taxonomy" id="48144"/>
    <lineage>
        <taxon>Eukaryota</taxon>
        <taxon>Metazoa</taxon>
        <taxon>Ecdysozoa</taxon>
        <taxon>Arthropoda</taxon>
        <taxon>Crustacea</taxon>
        <taxon>Multicrustacea</taxon>
        <taxon>Malacostraca</taxon>
        <taxon>Eumalacostraca</taxon>
        <taxon>Eucarida</taxon>
        <taxon>Euphausiacea</taxon>
        <taxon>Euphausiidae</taxon>
        <taxon>Meganyctiphanes</taxon>
    </lineage>
</organism>
<name>A0AAV2Q6P5_MEGNR</name>
<dbReference type="EMBL" id="CAXKWB010004152">
    <property type="protein sequence ID" value="CAL4072296.1"/>
    <property type="molecule type" value="Genomic_DNA"/>
</dbReference>
<feature type="compositionally biased region" description="Polar residues" evidence="1">
    <location>
        <begin position="129"/>
        <end position="143"/>
    </location>
</feature>
<comment type="caution">
    <text evidence="2">The sequence shown here is derived from an EMBL/GenBank/DDBJ whole genome shotgun (WGS) entry which is preliminary data.</text>
</comment>
<reference evidence="2 3" key="1">
    <citation type="submission" date="2024-05" db="EMBL/GenBank/DDBJ databases">
        <authorList>
            <person name="Wallberg A."/>
        </authorList>
    </citation>
    <scope>NUCLEOTIDE SEQUENCE [LARGE SCALE GENOMIC DNA]</scope>
</reference>